<dbReference type="KEGG" id="nneo:PQG83_05150"/>
<sequence length="473" mass="52759">MFSVTPIGNNTKNGLFVTQNRLLSEDPEFLQRAGATFRWMLNDLKRGGQTGAEDLGIDMRLLEKIVTGKKPIPPDLLQKAVQIWPVNERDFAPIHDDLPQGVNIMSCAESRNSSRVLSRGGHPYYEYRDTAMTRLAPLRPEFIKLLRVVDDTNPENPLVIWNHGHFLYQLTFFVGDCNYYYEWNGRKYCVAMTTGDSVFGLPFVKHTFTSRNPNALGHILALTFSGLLGGDSRQELAALGARVAKKIATQARTQGALLALHIANGAYSVDFLAAESGVSCQSIERAIHDLESLSLTDLQALAEAMRIPMRELLVPVLDVSHGIMLVRGKSARSWDFPMGSKPCYRFTELAGSCITPHMKAMVLEILGNEVPKNSIATNLYQYGYNYSSVAVTLVWLEGCKQHRAVLEPEDSFIMKPHVPHWFARLESSIEAPRVLLLRTGGRMVGDSAIEASMIGPQLIQRVIGEMGCWYDEE</sequence>
<dbReference type="RefSeq" id="WP_312747520.1">
    <property type="nucleotide sequence ID" value="NZ_CP116968.1"/>
</dbReference>
<keyword evidence="2" id="KW-1185">Reference proteome</keyword>
<dbReference type="InterPro" id="IPR014710">
    <property type="entry name" value="RmlC-like_jellyroll"/>
</dbReference>
<reference evidence="1 2" key="1">
    <citation type="submission" date="2023-01" db="EMBL/GenBank/DDBJ databases">
        <title>Cultivation and genomic characterization of new, ubiquitous marine nitrite-oxidizing bacteria from the Nitrospirales.</title>
        <authorList>
            <person name="Mueller A.J."/>
            <person name="Daebeler A."/>
            <person name="Herbold C.W."/>
            <person name="Kirkegaard R.H."/>
            <person name="Daims H."/>
        </authorList>
    </citation>
    <scope>NUCLEOTIDE SEQUENCE [LARGE SCALE GENOMIC DNA]</scope>
    <source>
        <strain evidence="1 2">DK</strain>
    </source>
</reference>
<organism evidence="1 2">
    <name type="scientific">Candidatus Nitrospira neomarina</name>
    <dbReference type="NCBI Taxonomy" id="3020899"/>
    <lineage>
        <taxon>Bacteria</taxon>
        <taxon>Pseudomonadati</taxon>
        <taxon>Nitrospirota</taxon>
        <taxon>Nitrospiria</taxon>
        <taxon>Nitrospirales</taxon>
        <taxon>Nitrospiraceae</taxon>
        <taxon>Nitrospira</taxon>
    </lineage>
</organism>
<accession>A0AA96GKX2</accession>
<evidence type="ECO:0000313" key="1">
    <source>
        <dbReference type="EMBL" id="WNM63143.1"/>
    </source>
</evidence>
<dbReference type="AlphaFoldDB" id="A0AA96GKX2"/>
<gene>
    <name evidence="1" type="ORF">PQG83_05150</name>
</gene>
<evidence type="ECO:0000313" key="2">
    <source>
        <dbReference type="Proteomes" id="UP001302494"/>
    </source>
</evidence>
<protein>
    <submittedName>
        <fullName evidence="1">XRE family transcriptional regulator</fullName>
    </submittedName>
</protein>
<name>A0AA96GKX2_9BACT</name>
<dbReference type="EMBL" id="CP116968">
    <property type="protein sequence ID" value="WNM63143.1"/>
    <property type="molecule type" value="Genomic_DNA"/>
</dbReference>
<dbReference type="Proteomes" id="UP001302494">
    <property type="component" value="Chromosome"/>
</dbReference>
<dbReference type="Gene3D" id="2.60.120.10">
    <property type="entry name" value="Jelly Rolls"/>
    <property type="match status" value="2"/>
</dbReference>
<proteinExistence type="predicted"/>